<evidence type="ECO:0000313" key="5">
    <source>
        <dbReference type="Proteomes" id="UP000469462"/>
    </source>
</evidence>
<dbReference type="Gene3D" id="1.10.10.10">
    <property type="entry name" value="Winged helix-like DNA-binding domain superfamily/Winged helix DNA-binding domain"/>
    <property type="match status" value="1"/>
</dbReference>
<accession>A0AAI9WNS6</accession>
<dbReference type="PROSITE" id="PS51459">
    <property type="entry name" value="FIDO"/>
    <property type="match status" value="1"/>
</dbReference>
<dbReference type="EMBL" id="WEHW01000004">
    <property type="protein sequence ID" value="KAB7652302.1"/>
    <property type="molecule type" value="Genomic_DNA"/>
</dbReference>
<dbReference type="Gene3D" id="1.10.3290.10">
    <property type="entry name" value="Fido-like domain"/>
    <property type="match status" value="1"/>
</dbReference>
<dbReference type="Proteomes" id="UP000469462">
    <property type="component" value="Unassembled WGS sequence"/>
</dbReference>
<feature type="active site" evidence="1">
    <location>
        <position position="200"/>
    </location>
</feature>
<dbReference type="PANTHER" id="PTHR13504:SF38">
    <property type="entry name" value="FIDO DOMAIN-CONTAINING PROTEIN"/>
    <property type="match status" value="1"/>
</dbReference>
<organism evidence="4 5">
    <name type="scientific">Sutterella seckii</name>
    <dbReference type="NCBI Taxonomy" id="1944635"/>
    <lineage>
        <taxon>Bacteria</taxon>
        <taxon>Pseudomonadati</taxon>
        <taxon>Pseudomonadota</taxon>
        <taxon>Betaproteobacteria</taxon>
        <taxon>Burkholderiales</taxon>
        <taxon>Sutterellaceae</taxon>
        <taxon>Sutterella</taxon>
    </lineage>
</organism>
<feature type="binding site" evidence="2">
    <location>
        <begin position="204"/>
        <end position="211"/>
    </location>
    <ligand>
        <name>ATP</name>
        <dbReference type="ChEBI" id="CHEBI:30616"/>
    </ligand>
</feature>
<dbReference type="SUPFAM" id="SSF46785">
    <property type="entry name" value="Winged helix' DNA-binding domain"/>
    <property type="match status" value="1"/>
</dbReference>
<dbReference type="Pfam" id="PF02661">
    <property type="entry name" value="Fic"/>
    <property type="match status" value="1"/>
</dbReference>
<dbReference type="AlphaFoldDB" id="A0AAI9WNS6"/>
<dbReference type="InterPro" id="IPR036390">
    <property type="entry name" value="WH_DNA-bd_sf"/>
</dbReference>
<keyword evidence="2" id="KW-0067">ATP-binding</keyword>
<dbReference type="PANTHER" id="PTHR13504">
    <property type="entry name" value="FIDO DOMAIN-CONTAINING PROTEIN DDB_G0283145"/>
    <property type="match status" value="1"/>
</dbReference>
<sequence length="362" mass="41381">MKLVLNSYSFVFDREIVKLLLEIEEFKGSWKAYGNLAPERLIELKRIATIESIGSSTRIEGSKLSDAEVERIMAGLSKQSFRTRDEQEVAGYAFLMNEIYDSWEEMPLTENIIRQMHSLLMRTSDKDERHRGEYKHVENSVAAFDSSGQQVGIIFETATAFDTPRLMGELLEWTNIELTKRSLPALIVIGMFVVAFLAIHPFEDGNGRLSRALTQLLLLRHGYVYAPYSSLESVIEATKDSYYVSLRATQKTLGQPEPDWSVWLHYFLKALVKQVRNLKRKVETENLLKTMPEISLRIIELLKAHGKLSISEAEKLISINKFTLRAHFKNLVAEGHVIRSGKGPATRYSLPQREVSERELGK</sequence>
<dbReference type="GO" id="GO:0005524">
    <property type="term" value="F:ATP binding"/>
    <property type="evidence" value="ECO:0007669"/>
    <property type="project" value="UniProtKB-KW"/>
</dbReference>
<evidence type="ECO:0000256" key="2">
    <source>
        <dbReference type="PIRSR" id="PIRSR640198-2"/>
    </source>
</evidence>
<gene>
    <name evidence="4" type="ORF">GBM96_02395</name>
</gene>
<dbReference type="InterPro" id="IPR040198">
    <property type="entry name" value="Fido_containing"/>
</dbReference>
<evidence type="ECO:0000256" key="1">
    <source>
        <dbReference type="PIRSR" id="PIRSR640198-1"/>
    </source>
</evidence>
<evidence type="ECO:0000313" key="4">
    <source>
        <dbReference type="EMBL" id="KAB7652302.1"/>
    </source>
</evidence>
<proteinExistence type="predicted"/>
<evidence type="ECO:0000259" key="3">
    <source>
        <dbReference type="PROSITE" id="PS51459"/>
    </source>
</evidence>
<protein>
    <submittedName>
        <fullName evidence="4">Fic family protein</fullName>
    </submittedName>
</protein>
<dbReference type="RefSeq" id="WP_139689080.1">
    <property type="nucleotide sequence ID" value="NZ_WEHW01000004.1"/>
</dbReference>
<keyword evidence="2" id="KW-0547">Nucleotide-binding</keyword>
<name>A0AAI9WNS6_9BURK</name>
<dbReference type="InterPro" id="IPR036597">
    <property type="entry name" value="Fido-like_dom_sf"/>
</dbReference>
<feature type="domain" description="Fido" evidence="3">
    <location>
        <begin position="108"/>
        <end position="269"/>
    </location>
</feature>
<reference evidence="4 5" key="1">
    <citation type="submission" date="2019-10" db="EMBL/GenBank/DDBJ databases">
        <title>Genome diversity of Sutterella seckii.</title>
        <authorList>
            <person name="Chaplin A.V."/>
            <person name="Sokolova S.R."/>
            <person name="Mosin K.A."/>
            <person name="Ivanova E.L."/>
            <person name="Kochetkova T.O."/>
            <person name="Goltsov A.Y."/>
            <person name="Trofimov D.Y."/>
            <person name="Efimov B.A."/>
        </authorList>
    </citation>
    <scope>NUCLEOTIDE SEQUENCE [LARGE SCALE GENOMIC DNA]</scope>
    <source>
        <strain evidence="4 5">ASD3426</strain>
    </source>
</reference>
<comment type="caution">
    <text evidence="4">The sequence shown here is derived from an EMBL/GenBank/DDBJ whole genome shotgun (WGS) entry which is preliminary data.</text>
</comment>
<dbReference type="SUPFAM" id="SSF140931">
    <property type="entry name" value="Fic-like"/>
    <property type="match status" value="1"/>
</dbReference>
<dbReference type="InterPro" id="IPR003812">
    <property type="entry name" value="Fido"/>
</dbReference>
<dbReference type="InterPro" id="IPR036388">
    <property type="entry name" value="WH-like_DNA-bd_sf"/>
</dbReference>
<keyword evidence="5" id="KW-1185">Reference proteome</keyword>